<feature type="non-terminal residue" evidence="2">
    <location>
        <position position="455"/>
    </location>
</feature>
<dbReference type="RefSeq" id="WP_311632803.1">
    <property type="nucleotide sequence ID" value="NZ_JAVREN010000048.1"/>
</dbReference>
<feature type="transmembrane region" description="Helical" evidence="1">
    <location>
        <begin position="239"/>
        <end position="260"/>
    </location>
</feature>
<dbReference type="Proteomes" id="UP001183388">
    <property type="component" value="Unassembled WGS sequence"/>
</dbReference>
<evidence type="ECO:0000256" key="1">
    <source>
        <dbReference type="SAM" id="Phobius"/>
    </source>
</evidence>
<reference evidence="3" key="1">
    <citation type="submission" date="2023-07" db="EMBL/GenBank/DDBJ databases">
        <title>30 novel species of actinomycetes from the DSMZ collection.</title>
        <authorList>
            <person name="Nouioui I."/>
        </authorList>
    </citation>
    <scope>NUCLEOTIDE SEQUENCE [LARGE SCALE GENOMIC DNA]</scope>
    <source>
        <strain evidence="3">DSM 44917</strain>
    </source>
</reference>
<keyword evidence="3" id="KW-1185">Reference proteome</keyword>
<name>A0ABU2LE16_9ACTN</name>
<sequence length="455" mass="48443">MRILVQILDRPDERDLALEELRARGWSVRPAAPGEGIAPQERHAAYVVEVRTRGARLGARAAAVRAVEGLARERKLPLWVHDSALVRPAPPPPRTTYHVHRRAPGGAGRLARRLHGHLAGLGLADTQRVIALPGPPDEAAAVRELSARDLGGRPFDEEAHALRLPVGPAGRADPASGRDEPRDLLVLGSAGVAVAFAFLLCGALIADLDGWWRALPALPVAASCWPVGRWLTSNDPPPFVLRLGVGVLVAGGVTVFGYLWAAQSEDALGTELRRVLVALLALLVLAGDWLALSHSWFSRNAQWVVPLLATPLVLALPLFGGLLHSVYLTDEFGIPSAAVPVEFYAPVWMALAPVAIASASVLVFIALGGWARHLHLVSTLRELLFVSIPLLCLVYVLTALLVGMNGAATAAARAADAARDHRDPAPYYGLDGRLLCVRPLTPTPATIPILNGPLP</sequence>
<comment type="caution">
    <text evidence="2">The sequence shown here is derived from an EMBL/GenBank/DDBJ whole genome shotgun (WGS) entry which is preliminary data.</text>
</comment>
<feature type="transmembrane region" description="Helical" evidence="1">
    <location>
        <begin position="211"/>
        <end position="232"/>
    </location>
</feature>
<gene>
    <name evidence="2" type="ORF">RM780_23175</name>
</gene>
<accession>A0ABU2LE16</accession>
<organism evidence="2 3">
    <name type="scientific">Streptomyces boetiae</name>
    <dbReference type="NCBI Taxonomy" id="3075541"/>
    <lineage>
        <taxon>Bacteria</taxon>
        <taxon>Bacillati</taxon>
        <taxon>Actinomycetota</taxon>
        <taxon>Actinomycetes</taxon>
        <taxon>Kitasatosporales</taxon>
        <taxon>Streptomycetaceae</taxon>
        <taxon>Streptomyces</taxon>
    </lineage>
</organism>
<keyword evidence="1" id="KW-0472">Membrane</keyword>
<feature type="transmembrane region" description="Helical" evidence="1">
    <location>
        <begin position="383"/>
        <end position="404"/>
    </location>
</feature>
<evidence type="ECO:0000313" key="2">
    <source>
        <dbReference type="EMBL" id="MDT0309835.1"/>
    </source>
</evidence>
<feature type="transmembrane region" description="Helical" evidence="1">
    <location>
        <begin position="347"/>
        <end position="371"/>
    </location>
</feature>
<feature type="transmembrane region" description="Helical" evidence="1">
    <location>
        <begin position="184"/>
        <end position="205"/>
    </location>
</feature>
<dbReference type="EMBL" id="JAVREN010000048">
    <property type="protein sequence ID" value="MDT0309835.1"/>
    <property type="molecule type" value="Genomic_DNA"/>
</dbReference>
<keyword evidence="1" id="KW-1133">Transmembrane helix</keyword>
<evidence type="ECO:0000313" key="3">
    <source>
        <dbReference type="Proteomes" id="UP001183388"/>
    </source>
</evidence>
<keyword evidence="1" id="KW-0812">Transmembrane</keyword>
<feature type="transmembrane region" description="Helical" evidence="1">
    <location>
        <begin position="304"/>
        <end position="327"/>
    </location>
</feature>
<proteinExistence type="predicted"/>
<feature type="transmembrane region" description="Helical" evidence="1">
    <location>
        <begin position="272"/>
        <end position="292"/>
    </location>
</feature>
<protein>
    <submittedName>
        <fullName evidence="2">Uncharacterized protein</fullName>
    </submittedName>
</protein>